<dbReference type="EMBL" id="GU580941">
    <property type="protein sequence ID" value="ADD80919.1"/>
    <property type="molecule type" value="Genomic_DNA"/>
</dbReference>
<protein>
    <submittedName>
        <fullName evidence="1">Head protein</fullName>
    </submittedName>
</protein>
<organism evidence="1 2">
    <name type="scientific">Rhodococcus phage ReqiPepy6</name>
    <dbReference type="NCBI Taxonomy" id="691965"/>
    <lineage>
        <taxon>Viruses</taxon>
        <taxon>Duplodnaviria</taxon>
        <taxon>Heunggongvirae</taxon>
        <taxon>Uroviricota</taxon>
        <taxon>Caudoviricetes</taxon>
        <taxon>Pepyhexavirus</taxon>
        <taxon>Pepyhexavirus pepy6</taxon>
    </lineage>
</organism>
<proteinExistence type="predicted"/>
<evidence type="ECO:0000313" key="1">
    <source>
        <dbReference type="EMBL" id="ADD80919.1"/>
    </source>
</evidence>
<dbReference type="Proteomes" id="UP000002347">
    <property type="component" value="Segment"/>
</dbReference>
<reference evidence="1 2" key="1">
    <citation type="journal article" date="2011" name="Appl. Environ. Microbiol.">
        <title>Genomic and functional analyses of Rhodococcus equi phages ReqiPepy6, ReqiPoco6, ReqiPine5, and ReqiDocB7.</title>
        <authorList>
            <person name="Summer E.J."/>
            <person name="Liu M."/>
            <person name="Gill J.J."/>
            <person name="Grant M."/>
            <person name="Chan-Cortes T.N."/>
            <person name="Ferguson L."/>
            <person name="Janes C."/>
            <person name="Lange K."/>
            <person name="Bertoli M."/>
            <person name="Moore C."/>
            <person name="Orchard R.C."/>
            <person name="Cohen N."/>
            <person name="Young R."/>
        </authorList>
    </citation>
    <scope>NUCLEOTIDE SEQUENCE [LARGE SCALE GENOMIC DNA]</scope>
</reference>
<dbReference type="GeneID" id="18565605"/>
<sequence length="295" mass="31812">MVAIQWDKTGERLYETGVDHGVLYIPDAQGKYEVGYAWNGLTSVSEAPSGAESNPQYADNIKYLDLISAEEFGATIEAFTYPEAFAQCDGTAIIGGIQLAQQVRKKFGFSYRTLVGNDLVGTDYGYKIHLVYGCQAAPSEKSRSTVNDSPEAATFSWEITTSPVDVPGINPSTGKPYRQTAHLTIDSTKVTPAKLKELEDILYGTAGVDPRMPYPAEVLAMFEGDTIEVSPAAPTYSSATKTITIPTTPGVVYKIDGNPVSGSVVITEDTVVVAEPAPGYKFPSVTDDDWLFDYA</sequence>
<name>D4P7D9_9CAUD</name>
<keyword evidence="2" id="KW-1185">Reference proteome</keyword>
<accession>D4P7D9</accession>
<dbReference type="OrthoDB" id="4967at10239"/>
<evidence type="ECO:0000313" key="2">
    <source>
        <dbReference type="Proteomes" id="UP000002347"/>
    </source>
</evidence>
<dbReference type="KEGG" id="vg:18565605"/>
<dbReference type="RefSeq" id="YP_009017642.1">
    <property type="nucleotide sequence ID" value="NC_023735.1"/>
</dbReference>
<gene>
    <name evidence="1" type="ORF">Pepy6gene028</name>
</gene>